<dbReference type="CDD" id="cd06897">
    <property type="entry name" value="PX_SNARE"/>
    <property type="match status" value="1"/>
</dbReference>
<dbReference type="GO" id="GO:0016208">
    <property type="term" value="F:AMP binding"/>
    <property type="evidence" value="ECO:0007669"/>
    <property type="project" value="TreeGrafter"/>
</dbReference>
<dbReference type="InterPro" id="IPR046342">
    <property type="entry name" value="CBS_dom_sf"/>
</dbReference>
<feature type="region of interest" description="Disordered" evidence="10">
    <location>
        <begin position="1"/>
        <end position="30"/>
    </location>
</feature>
<keyword evidence="3" id="KW-0926">Vacuole</keyword>
<evidence type="ECO:0008006" key="16">
    <source>
        <dbReference type="Google" id="ProtNLM"/>
    </source>
</evidence>
<evidence type="ECO:0000313" key="14">
    <source>
        <dbReference type="EMBL" id="KTB42775.1"/>
    </source>
</evidence>
<evidence type="ECO:0000259" key="11">
    <source>
        <dbReference type="PROSITE" id="PS50192"/>
    </source>
</evidence>
<dbReference type="SUPFAM" id="SSF58038">
    <property type="entry name" value="SNARE fusion complex"/>
    <property type="match status" value="1"/>
</dbReference>
<dbReference type="GO" id="GO:0005634">
    <property type="term" value="C:nucleus"/>
    <property type="evidence" value="ECO:0007669"/>
    <property type="project" value="TreeGrafter"/>
</dbReference>
<name>A0A0W0G2K8_MONRR</name>
<dbReference type="SMART" id="SM00116">
    <property type="entry name" value="CBS"/>
    <property type="match status" value="4"/>
</dbReference>
<dbReference type="CDD" id="cd04641">
    <property type="entry name" value="CBS_euAMPK_gamma-like_repeat2"/>
    <property type="match status" value="1"/>
</dbReference>
<dbReference type="eggNOG" id="ENOG502RXJQ">
    <property type="taxonomic scope" value="Eukaryota"/>
</dbReference>
<feature type="domain" description="T-SNARE coiled-coil homology" evidence="11">
    <location>
        <begin position="923"/>
        <end position="985"/>
    </location>
</feature>
<comment type="function">
    <text evidence="7">Essential for proper morphogenesis of the vacuole. May exist as structural reinforcement on the surface of the vacuolar membrane and be required for maintenance against rupture by osmotic pressure.</text>
</comment>
<keyword evidence="4" id="KW-0677">Repeat</keyword>
<dbReference type="EMBL" id="LATX01001295">
    <property type="protein sequence ID" value="KTB42775.1"/>
    <property type="molecule type" value="Genomic_DNA"/>
</dbReference>
<dbReference type="GO" id="GO:0007034">
    <property type="term" value="P:vacuolar transport"/>
    <property type="evidence" value="ECO:0007669"/>
    <property type="project" value="UniProtKB-ARBA"/>
</dbReference>
<dbReference type="GO" id="GO:0000329">
    <property type="term" value="C:fungal-type vacuole membrane"/>
    <property type="evidence" value="ECO:0007669"/>
    <property type="project" value="UniProtKB-ARBA"/>
</dbReference>
<dbReference type="Gene3D" id="3.40.50.150">
    <property type="entry name" value="Vaccinia Virus protein VP39"/>
    <property type="match status" value="1"/>
</dbReference>
<feature type="compositionally biased region" description="Basic residues" evidence="10">
    <location>
        <begin position="12"/>
        <end position="23"/>
    </location>
</feature>
<evidence type="ECO:0000259" key="13">
    <source>
        <dbReference type="PROSITE" id="PS51371"/>
    </source>
</evidence>
<evidence type="ECO:0000256" key="9">
    <source>
        <dbReference type="SAM" id="Coils"/>
    </source>
</evidence>
<dbReference type="AlphaFoldDB" id="A0A0W0G2K8"/>
<dbReference type="GO" id="GO:0016192">
    <property type="term" value="P:vesicle-mediated transport"/>
    <property type="evidence" value="ECO:0007669"/>
    <property type="project" value="UniProtKB-ARBA"/>
</dbReference>
<feature type="domain" description="CBS" evidence="13">
    <location>
        <begin position="301"/>
        <end position="372"/>
    </location>
</feature>
<dbReference type="Pfam" id="PF13489">
    <property type="entry name" value="Methyltransf_23"/>
    <property type="match status" value="1"/>
</dbReference>
<dbReference type="InterPro" id="IPR050511">
    <property type="entry name" value="AMPK_gamma/SDS23_families"/>
</dbReference>
<reference evidence="14 15" key="1">
    <citation type="submission" date="2015-12" db="EMBL/GenBank/DDBJ databases">
        <title>Draft genome sequence of Moniliophthora roreri, the causal agent of frosty pod rot of cacao.</title>
        <authorList>
            <person name="Aime M.C."/>
            <person name="Diaz-Valderrama J.R."/>
            <person name="Kijpornyongpan T."/>
            <person name="Phillips-Mora W."/>
        </authorList>
    </citation>
    <scope>NUCLEOTIDE SEQUENCE [LARGE SCALE GENOMIC DNA]</scope>
    <source>
        <strain evidence="14 15">MCA 2952</strain>
    </source>
</reference>
<feature type="domain" description="CBS" evidence="13">
    <location>
        <begin position="230"/>
        <end position="292"/>
    </location>
</feature>
<organism evidence="14 15">
    <name type="scientific">Moniliophthora roreri</name>
    <name type="common">Frosty pod rot fungus</name>
    <name type="synonym">Monilia roreri</name>
    <dbReference type="NCBI Taxonomy" id="221103"/>
    <lineage>
        <taxon>Eukaryota</taxon>
        <taxon>Fungi</taxon>
        <taxon>Dikarya</taxon>
        <taxon>Basidiomycota</taxon>
        <taxon>Agaricomycotina</taxon>
        <taxon>Agaricomycetes</taxon>
        <taxon>Agaricomycetidae</taxon>
        <taxon>Agaricales</taxon>
        <taxon>Marasmiineae</taxon>
        <taxon>Marasmiaceae</taxon>
        <taxon>Moniliophthora</taxon>
    </lineage>
</organism>
<evidence type="ECO:0000256" key="6">
    <source>
        <dbReference type="ARBA" id="ARBA00023122"/>
    </source>
</evidence>
<keyword evidence="5 9" id="KW-0175">Coiled coil</keyword>
<dbReference type="Pfam" id="PF00571">
    <property type="entry name" value="CBS"/>
    <property type="match status" value="2"/>
</dbReference>
<dbReference type="FunFam" id="1.20.5.110:FF:000058">
    <property type="entry name" value="VAM7p Vacuolar SNARE protein"/>
    <property type="match status" value="1"/>
</dbReference>
<comment type="subcellular location">
    <subcellularLocation>
        <location evidence="1">Vacuole</location>
    </subcellularLocation>
</comment>
<dbReference type="InterPro" id="IPR000644">
    <property type="entry name" value="CBS_dom"/>
</dbReference>
<evidence type="ECO:0000256" key="8">
    <source>
        <dbReference type="PROSITE-ProRule" id="PRU00703"/>
    </source>
</evidence>
<dbReference type="InterPro" id="IPR036871">
    <property type="entry name" value="PX_dom_sf"/>
</dbReference>
<evidence type="ECO:0000256" key="3">
    <source>
        <dbReference type="ARBA" id="ARBA00022554"/>
    </source>
</evidence>
<dbReference type="Proteomes" id="UP000054988">
    <property type="component" value="Unassembled WGS sequence"/>
</dbReference>
<dbReference type="GO" id="GO:0019901">
    <property type="term" value="F:protein kinase binding"/>
    <property type="evidence" value="ECO:0007669"/>
    <property type="project" value="TreeGrafter"/>
</dbReference>
<dbReference type="SUPFAM" id="SSF53335">
    <property type="entry name" value="S-adenosyl-L-methionine-dependent methyltransferases"/>
    <property type="match status" value="1"/>
</dbReference>
<keyword evidence="6 8" id="KW-0129">CBS domain</keyword>
<evidence type="ECO:0000256" key="5">
    <source>
        <dbReference type="ARBA" id="ARBA00023054"/>
    </source>
</evidence>
<evidence type="ECO:0000256" key="10">
    <source>
        <dbReference type="SAM" id="MobiDB-lite"/>
    </source>
</evidence>
<evidence type="ECO:0000313" key="15">
    <source>
        <dbReference type="Proteomes" id="UP000054988"/>
    </source>
</evidence>
<dbReference type="SMART" id="SM00312">
    <property type="entry name" value="PX"/>
    <property type="match status" value="1"/>
</dbReference>
<dbReference type="GO" id="GO:0019887">
    <property type="term" value="F:protein kinase regulator activity"/>
    <property type="evidence" value="ECO:0007669"/>
    <property type="project" value="TreeGrafter"/>
</dbReference>
<dbReference type="GO" id="GO:0097576">
    <property type="term" value="P:vacuole fusion"/>
    <property type="evidence" value="ECO:0007669"/>
    <property type="project" value="UniProtKB-ARBA"/>
</dbReference>
<dbReference type="InterPro" id="IPR000727">
    <property type="entry name" value="T_SNARE_dom"/>
</dbReference>
<comment type="similarity">
    <text evidence="2">Belongs to the 5'-AMP-activated protein kinase gamma subunit family.</text>
</comment>
<evidence type="ECO:0000256" key="1">
    <source>
        <dbReference type="ARBA" id="ARBA00004116"/>
    </source>
</evidence>
<evidence type="ECO:0000259" key="12">
    <source>
        <dbReference type="PROSITE" id="PS50195"/>
    </source>
</evidence>
<dbReference type="PROSITE" id="PS50192">
    <property type="entry name" value="T_SNARE"/>
    <property type="match status" value="1"/>
</dbReference>
<gene>
    <name evidence="14" type="ORF">WG66_4574</name>
</gene>
<dbReference type="GO" id="GO:0035091">
    <property type="term" value="F:phosphatidylinositol binding"/>
    <property type="evidence" value="ECO:0007669"/>
    <property type="project" value="InterPro"/>
</dbReference>
<feature type="domain" description="PX" evidence="12">
    <location>
        <begin position="635"/>
        <end position="752"/>
    </location>
</feature>
<dbReference type="InterPro" id="IPR029063">
    <property type="entry name" value="SAM-dependent_MTases_sf"/>
</dbReference>
<accession>A0A0W0G2K8</accession>
<dbReference type="PROSITE" id="PS50195">
    <property type="entry name" value="PX"/>
    <property type="match status" value="1"/>
</dbReference>
<dbReference type="SUPFAM" id="SSF64268">
    <property type="entry name" value="PX domain"/>
    <property type="match status" value="1"/>
</dbReference>
<dbReference type="CDD" id="cd04618">
    <property type="entry name" value="CBS_euAMPK_gamma-like_repeat1"/>
    <property type="match status" value="1"/>
</dbReference>
<dbReference type="SMART" id="SM00397">
    <property type="entry name" value="t_SNARE"/>
    <property type="match status" value="1"/>
</dbReference>
<dbReference type="InterPro" id="IPR001683">
    <property type="entry name" value="PX_dom"/>
</dbReference>
<dbReference type="Gene3D" id="3.30.1520.10">
    <property type="entry name" value="Phox-like domain"/>
    <property type="match status" value="1"/>
</dbReference>
<evidence type="ECO:0000256" key="7">
    <source>
        <dbReference type="ARBA" id="ARBA00054927"/>
    </source>
</evidence>
<evidence type="ECO:0000256" key="2">
    <source>
        <dbReference type="ARBA" id="ARBA00006750"/>
    </source>
</evidence>
<dbReference type="Gene3D" id="1.20.5.110">
    <property type="match status" value="1"/>
</dbReference>
<sequence>MASLNPPSPSVLRRKPSSRRRAPSHLPPPQETHEIALSAIRNLLKSRTCYDAFPISFRLIILDTKLNVKKALQCLLLNSVVSAPLWNSEKSEFAGMLTVLDIIHLIQYYYRTASYELAATDVETLRLEALRGIEKELGVAQPPLLRKHPMSSLYEAAQVLIQTHARRLPLLDYDTETGHEVIVSTLTQYRLLKFISINCNKEIQQLHLPLRKLGIGTYVQYSANQVPEGTNPYHPIATASMNTTVFDVVHMFSERAISAVPIIDEDGIVVNLYETVDVITLVRLGAYQSLDLKISEALNQRSPDFPGVVICNASDSLGTLLQLIKKRRVHRLVVVEGEEEERRGGKKGRLLGIITLSDVLRYVIGVEPQLPGENQDLPPKTEWLNMGFWKDTEVFPEACKALALRLIQAAGLREGDKVLDVGHGSGESLILLLSDPSTPRPSSITGITSLPVHHRRSLARIEKLNPTTKGIETTLHLGDAVYKPGETSKHPLSPENSSTFNVILALDCAYHFQTRRDFLRQALEHLAPGGRIGLADICFDGAALRMSSLTRSILRMIPKENMVSMEDYAKSMEGMGYVDVRLEDISSNVFPRFTSFLKTRGVFWTLIACMISLYWQNGGARFVLCIISTCSITMSAIQSIHISDFQERSEPKPHTVYRIQVQANVRSWSMWRRYSEFDDLHTELTKVTGSPPPHPLPLKHKFSVFRSHSDPKLLEERKSGLEAYLRAIISSKEDTWRETFAFKEFLGVPVGRQAGIVGGPPTHFTSASWLDEHQELQNRLRDVRADINKREALSDQGDVNASHKSNVSAKQKLAGVLSRIGNLGRGLQELAMGGMTEGELQRRTDMVARLQDDCEKLGKMVTMARQQTRGDVGSFATNVASSSDREALMGPSAFTRVTRVFGKPQETEETRPLDNHGLFSLQQTQMQQQDDQLSQLTTILRRQRQLGEAIGAEIASQIEMLDDLDNEVDRVGGKLSTTQKQLNRLG</sequence>
<evidence type="ECO:0000256" key="4">
    <source>
        <dbReference type="ARBA" id="ARBA00022737"/>
    </source>
</evidence>
<dbReference type="PANTHER" id="PTHR13780">
    <property type="entry name" value="AMP-ACTIVATED PROTEIN KINASE, GAMMA REGULATORY SUBUNIT"/>
    <property type="match status" value="1"/>
</dbReference>
<dbReference type="Pfam" id="PF00787">
    <property type="entry name" value="PX"/>
    <property type="match status" value="1"/>
</dbReference>
<comment type="caution">
    <text evidence="14">The sequence shown here is derived from an EMBL/GenBank/DDBJ whole genome shotgun (WGS) entry which is preliminary data.</text>
</comment>
<dbReference type="Gene3D" id="3.10.580.10">
    <property type="entry name" value="CBS-domain"/>
    <property type="match status" value="2"/>
</dbReference>
<proteinExistence type="inferred from homology"/>
<protein>
    <recommendedName>
        <fullName evidence="16">Syntaxin</fullName>
    </recommendedName>
</protein>
<dbReference type="CDD" id="cd02440">
    <property type="entry name" value="AdoMet_MTases"/>
    <property type="match status" value="1"/>
</dbReference>
<dbReference type="PANTHER" id="PTHR13780:SF35">
    <property type="entry name" value="LD22662P"/>
    <property type="match status" value="1"/>
</dbReference>
<feature type="domain" description="CBS" evidence="13">
    <location>
        <begin position="140"/>
        <end position="202"/>
    </location>
</feature>
<dbReference type="SUPFAM" id="SSF54631">
    <property type="entry name" value="CBS-domain pair"/>
    <property type="match status" value="2"/>
</dbReference>
<feature type="coiled-coil region" evidence="9">
    <location>
        <begin position="766"/>
        <end position="793"/>
    </location>
</feature>
<dbReference type="GO" id="GO:0031588">
    <property type="term" value="C:nucleotide-activated protein kinase complex"/>
    <property type="evidence" value="ECO:0007669"/>
    <property type="project" value="TreeGrafter"/>
</dbReference>
<dbReference type="PROSITE" id="PS51371">
    <property type="entry name" value="CBS"/>
    <property type="match status" value="3"/>
</dbReference>
<dbReference type="CDD" id="cd15858">
    <property type="entry name" value="SNARE_VAM7"/>
    <property type="match status" value="1"/>
</dbReference>